<dbReference type="Pfam" id="PF07963">
    <property type="entry name" value="N_methyl"/>
    <property type="match status" value="1"/>
</dbReference>
<reference evidence="1 2" key="1">
    <citation type="submission" date="2019-03" db="EMBL/GenBank/DDBJ databases">
        <title>Genomic Encyclopedia of Type Strains, Phase IV (KMG-IV): sequencing the most valuable type-strain genomes for metagenomic binning, comparative biology and taxonomic classification.</title>
        <authorList>
            <person name="Goeker M."/>
        </authorList>
    </citation>
    <scope>NUCLEOTIDE SEQUENCE [LARGE SCALE GENOMIC DNA]</scope>
    <source>
        <strain evidence="1 2">DSM 19610</strain>
    </source>
</reference>
<proteinExistence type="predicted"/>
<name>A0A4R1HFW1_9GAMM</name>
<gene>
    <name evidence="1" type="ORF">DFR30_2436</name>
</gene>
<dbReference type="EMBL" id="SMFX01000001">
    <property type="protein sequence ID" value="TCK19140.1"/>
    <property type="molecule type" value="Genomic_DNA"/>
</dbReference>
<dbReference type="AlphaFoldDB" id="A0A4R1HFW1"/>
<dbReference type="RefSeq" id="WP_132973545.1">
    <property type="nucleotide sequence ID" value="NZ_SMFX01000001.1"/>
</dbReference>
<dbReference type="PROSITE" id="PS00409">
    <property type="entry name" value="PROKAR_NTER_METHYL"/>
    <property type="match status" value="1"/>
</dbReference>
<comment type="caution">
    <text evidence="1">The sequence shown here is derived from an EMBL/GenBank/DDBJ whole genome shotgun (WGS) entry which is preliminary data.</text>
</comment>
<dbReference type="OrthoDB" id="5296662at2"/>
<dbReference type="NCBIfam" id="TIGR02532">
    <property type="entry name" value="IV_pilin_GFxxxE"/>
    <property type="match status" value="1"/>
</dbReference>
<keyword evidence="2" id="KW-1185">Reference proteome</keyword>
<protein>
    <submittedName>
        <fullName evidence="1">Prepilin-type N-terminal cleavage/methylation domain-containing protein</fullName>
    </submittedName>
</protein>
<organism evidence="1 2">
    <name type="scientific">Thiogranum longum</name>
    <dbReference type="NCBI Taxonomy" id="1537524"/>
    <lineage>
        <taxon>Bacteria</taxon>
        <taxon>Pseudomonadati</taxon>
        <taxon>Pseudomonadota</taxon>
        <taxon>Gammaproteobacteria</taxon>
        <taxon>Chromatiales</taxon>
        <taxon>Ectothiorhodospiraceae</taxon>
        <taxon>Thiogranum</taxon>
    </lineage>
</organism>
<dbReference type="InterPro" id="IPR012902">
    <property type="entry name" value="N_methyl_site"/>
</dbReference>
<evidence type="ECO:0000313" key="1">
    <source>
        <dbReference type="EMBL" id="TCK19140.1"/>
    </source>
</evidence>
<evidence type="ECO:0000313" key="2">
    <source>
        <dbReference type="Proteomes" id="UP000295707"/>
    </source>
</evidence>
<accession>A0A4R1HFW1</accession>
<sequence length="242" mass="26785">MLNMPFLQKGFTLVELLVASVISLVALSAIVTVYAATARHTTGELSRADLRQQMHTVAELMASDIRRSGYWAFDPLLQTAARNPFEQPDSRLRSGALDDETPSSCLLFSYDIDRDGLVGKGQCQDNECAPGSDDDNVEQFGYRLSRSRLQARYGGTEMTCSTGNWQTVTTPGIVISDLTFTLYSNCLNLAEQQVPCTPGQPALLRRAVTFSVEGSLMQDRAITLRLSRWINVRNAQLLEPQE</sequence>
<dbReference type="Proteomes" id="UP000295707">
    <property type="component" value="Unassembled WGS sequence"/>
</dbReference>